<dbReference type="GO" id="GO:0022857">
    <property type="term" value="F:transmembrane transporter activity"/>
    <property type="evidence" value="ECO:0007669"/>
    <property type="project" value="InterPro"/>
</dbReference>
<proteinExistence type="predicted"/>
<dbReference type="Proteomes" id="UP000093122">
    <property type="component" value="Unassembled WGS sequence"/>
</dbReference>
<feature type="domain" description="ABC-type glycine betaine transport system substrate-binding" evidence="1">
    <location>
        <begin position="35"/>
        <end position="300"/>
    </location>
</feature>
<evidence type="ECO:0000313" key="6">
    <source>
        <dbReference type="Proteomes" id="UP000093122"/>
    </source>
</evidence>
<dbReference type="RefSeq" id="WP_000914798.1">
    <property type="nucleotide sequence ID" value="NZ_AP018935.1"/>
</dbReference>
<gene>
    <name evidence="3" type="ORF">AX245_02410</name>
    <name evidence="4" type="ORF">C4618_12640</name>
    <name evidence="2" type="ORF">WA45_02715</name>
</gene>
<evidence type="ECO:0000313" key="3">
    <source>
        <dbReference type="EMBL" id="OCM72848.1"/>
    </source>
</evidence>
<comment type="caution">
    <text evidence="4">The sequence shown here is derived from an EMBL/GenBank/DDBJ whole genome shotgun (WGS) entry which is preliminary data.</text>
</comment>
<evidence type="ECO:0000259" key="1">
    <source>
        <dbReference type="Pfam" id="PF04069"/>
    </source>
</evidence>
<protein>
    <submittedName>
        <fullName evidence="2">Glycine/betaine ABC transporter substrate-binding protein</fullName>
    </submittedName>
    <submittedName>
        <fullName evidence="4">Osmoprotectant ABC transporter substrate-binding protein</fullName>
    </submittedName>
</protein>
<dbReference type="EMBL" id="QHGZ01000256">
    <property type="protein sequence ID" value="RDY74795.1"/>
    <property type="molecule type" value="Genomic_DNA"/>
</dbReference>
<dbReference type="SUPFAM" id="SSF53850">
    <property type="entry name" value="Periplasmic binding protein-like II"/>
    <property type="match status" value="1"/>
</dbReference>
<dbReference type="GO" id="GO:0043190">
    <property type="term" value="C:ATP-binding cassette (ABC) transporter complex"/>
    <property type="evidence" value="ECO:0007669"/>
    <property type="project" value="InterPro"/>
</dbReference>
<dbReference type="Gene3D" id="3.40.190.120">
    <property type="entry name" value="Osmoprotection protein (prox), domain 2"/>
    <property type="match status" value="1"/>
</dbReference>
<dbReference type="CDD" id="cd13608">
    <property type="entry name" value="PBP2_OpuCC_like"/>
    <property type="match status" value="1"/>
</dbReference>
<evidence type="ECO:0000313" key="5">
    <source>
        <dbReference type="Proteomes" id="UP000035174"/>
    </source>
</evidence>
<reference evidence="4 7" key="3">
    <citation type="journal article" date="2018" name="Emerg. Microbes Infect.">
        <title>Phenotypic and molecular analysis of nontypeable Group B streptococci: identification of cps2a and hybrid cps2a/cps5 Group B streptococcal capsule gene clusters.</title>
        <authorList>
            <person name="Alhhazmi A."/>
            <person name="Tyrrell G.J."/>
        </authorList>
    </citation>
    <scope>NUCLEOTIDE SEQUENCE [LARGE SCALE GENOMIC DNA]</scope>
    <source>
        <strain evidence="4 7">PLGBS17</strain>
    </source>
</reference>
<name>A0A0E1EJS4_STRAG</name>
<dbReference type="Gene3D" id="3.40.190.10">
    <property type="entry name" value="Periplasmic binding protein-like II"/>
    <property type="match status" value="1"/>
</dbReference>
<sequence length="308" mass="34817">MLKKSHFLQIFTLCLALLTISGCQLTDTKKSGHTTIKVAAQSSTESSIMANIITELIHHELGYNTTLISNLGSSTVTHQALLRGDADIAATRYTGTDITGTLGLKAVKDPKEASKIVKTEFQKRYNQTWYPTYGFSDTYAFMVTKEFARQNKITKISDLKKLSTTMKAGVDSSWMNREGDGYTDFAKTYGFEFSHIYPMQIGLVYDAVESNKMQSVLGYSTDGRISSYDLEILRDDKKFFPPYEASMVVNNSIIKKDPKLKKLLHRLDGKINLKTMQNLNYMVDDKLLEPSVVAKQFLEKNHYFRGDK</sequence>
<dbReference type="Pfam" id="PF04069">
    <property type="entry name" value="OpuAC"/>
    <property type="match status" value="1"/>
</dbReference>
<dbReference type="SMR" id="A0A0E1EJS4"/>
<dbReference type="KEGG" id="sage:EN72_01495"/>
<evidence type="ECO:0000313" key="2">
    <source>
        <dbReference type="EMBL" id="KLJ30480.1"/>
    </source>
</evidence>
<dbReference type="AlphaFoldDB" id="A0A0E1EJS4"/>
<dbReference type="Proteomes" id="UP000035174">
    <property type="component" value="Unassembled WGS sequence"/>
</dbReference>
<dbReference type="Proteomes" id="UP000256718">
    <property type="component" value="Unassembled WGS sequence"/>
</dbReference>
<dbReference type="PROSITE" id="PS51257">
    <property type="entry name" value="PROKAR_LIPOPROTEIN"/>
    <property type="match status" value="1"/>
</dbReference>
<evidence type="ECO:0000313" key="7">
    <source>
        <dbReference type="Proteomes" id="UP000256718"/>
    </source>
</evidence>
<dbReference type="EMBL" id="LCVB01000015">
    <property type="protein sequence ID" value="KLJ30480.1"/>
    <property type="molecule type" value="Genomic_DNA"/>
</dbReference>
<evidence type="ECO:0000313" key="4">
    <source>
        <dbReference type="EMBL" id="RDY74795.1"/>
    </source>
</evidence>
<accession>A0A0E1EJS4</accession>
<organism evidence="4 7">
    <name type="scientific">Streptococcus agalactiae</name>
    <dbReference type="NCBI Taxonomy" id="1311"/>
    <lineage>
        <taxon>Bacteria</taxon>
        <taxon>Bacillati</taxon>
        <taxon>Bacillota</taxon>
        <taxon>Bacilli</taxon>
        <taxon>Lactobacillales</taxon>
        <taxon>Streptococcaceae</taxon>
        <taxon>Streptococcus</taxon>
    </lineage>
</organism>
<reference evidence="2 5" key="1">
    <citation type="journal article" date="2015" name="PLoS ONE">
        <title>Genomic analysis reveals the molecular basis for capsule loss in the group B streptococcus population.</title>
        <authorList>
            <consortium name="DEVANI Consortium"/>
            <person name="Rosini R."/>
            <person name="Campisi E."/>
            <person name="De Chiara M."/>
            <person name="Tettelin H."/>
            <person name="Rinaudo D."/>
            <person name="Toniolo C."/>
            <person name="Metruccio M."/>
            <person name="Guidotti S."/>
            <person name="Sorensen U.B."/>
            <person name="Kilian M."/>
            <person name="Ramirez M."/>
            <person name="Janulczyk R."/>
            <person name="Donati C."/>
            <person name="Grandi G."/>
            <person name="Margarit I."/>
        </authorList>
    </citation>
    <scope>NUCLEOTIDE SEQUENCE [LARGE SCALE GENOMIC DNA]</scope>
    <source>
        <strain evidence="2 5">ES-PW-063</strain>
    </source>
</reference>
<reference evidence="3 6" key="2">
    <citation type="journal article" date="2016" name="Sci. Rep.">
        <title>Serotype IV Streptococcus agalactiae ST-452 has arisen from large genomic recombination events between CC23 and the hypervirulent CC17 lineages.</title>
        <authorList>
            <person name="Campisi E."/>
            <person name="Rinaudo C.D."/>
            <person name="Donati C."/>
            <person name="Barucco M."/>
            <person name="Torricelli G."/>
            <person name="Edwards M.S."/>
            <person name="Baker C.J."/>
            <person name="Margarit I."/>
            <person name="Rosini R."/>
        </authorList>
    </citation>
    <scope>NUCLEOTIDE SEQUENCE [LARGE SCALE GENOMIC DNA]</scope>
    <source>
        <strain evidence="3 6">CZ-PW-140</strain>
    </source>
</reference>
<dbReference type="EMBL" id="MAWT01000001">
    <property type="protein sequence ID" value="OCM72848.1"/>
    <property type="molecule type" value="Genomic_DNA"/>
</dbReference>
<dbReference type="InterPro" id="IPR007210">
    <property type="entry name" value="ABC_Gly_betaine_transp_sub-bd"/>
</dbReference>
<dbReference type="OMA" id="KDPAWKN"/>